<accession>A0ABS7ZSK7</accession>
<keyword evidence="1" id="KW-0812">Transmembrane</keyword>
<dbReference type="EMBL" id="JAEDAH010000088">
    <property type="protein sequence ID" value="MCA6064641.1"/>
    <property type="molecule type" value="Genomic_DNA"/>
</dbReference>
<protein>
    <submittedName>
        <fullName evidence="2">DUF2333 family protein</fullName>
    </submittedName>
</protein>
<evidence type="ECO:0000313" key="2">
    <source>
        <dbReference type="EMBL" id="MCA6064641.1"/>
    </source>
</evidence>
<dbReference type="InterPro" id="IPR016936">
    <property type="entry name" value="UCP029693"/>
</dbReference>
<feature type="transmembrane region" description="Helical" evidence="1">
    <location>
        <begin position="27"/>
        <end position="47"/>
    </location>
</feature>
<proteinExistence type="predicted"/>
<gene>
    <name evidence="2" type="ORF">I9W95_13585</name>
</gene>
<dbReference type="Proteomes" id="UP000714380">
    <property type="component" value="Unassembled WGS sequence"/>
</dbReference>
<reference evidence="2 3" key="1">
    <citation type="submission" date="2020-12" db="EMBL/GenBank/DDBJ databases">
        <title>Novel Thalassolituus-related marine hydrocarbonoclastic bacteria mediated algae-derived hydrocarbons mineralization in twilight zone of the northern South China Sea.</title>
        <authorList>
            <person name="Dong C."/>
        </authorList>
    </citation>
    <scope>NUCLEOTIDE SEQUENCE [LARGE SCALE GENOMIC DNA]</scope>
    <source>
        <strain evidence="2 3">IMCC1826</strain>
    </source>
</reference>
<sequence>MGQLSERVQDYRERLQDWWADGGAGRGLVVTVIVLYLLASVIIGMFWSSEPDLFAVKERADQRAAEMGLDNVIGFTTTATLMEVTDTLLHKRGGYLSNDVFPPGVWLDNIPNWEYGVLVQVRDFSRALRKDFSRSQSQSTEDKDLAVAEPQMHFDNESWAVPSSEAEYERGLKALNNYLRRLADPKEPTAQFYARADNLRQWLFDVETRLGSLSQRLSASVGKARLNTDLAGDPAAVQSTPTVDDQEVKTPWSQVDDVFYEARGTAWALAHILRAIEVDFHDVLVKKNALVSLRQIIRELEATQEPLWAPMVMNGSGFGMFANHSLVMASYISRANAAILDLRELLSQG</sequence>
<comment type="caution">
    <text evidence="2">The sequence shown here is derived from an EMBL/GenBank/DDBJ whole genome shotgun (WGS) entry which is preliminary data.</text>
</comment>
<keyword evidence="1" id="KW-0472">Membrane</keyword>
<keyword evidence="1" id="KW-1133">Transmembrane helix</keyword>
<evidence type="ECO:0000256" key="1">
    <source>
        <dbReference type="SAM" id="Phobius"/>
    </source>
</evidence>
<evidence type="ECO:0000313" key="3">
    <source>
        <dbReference type="Proteomes" id="UP000714380"/>
    </source>
</evidence>
<dbReference type="PIRSF" id="PIRSF029693">
    <property type="entry name" value="UCP029693"/>
    <property type="match status" value="1"/>
</dbReference>
<name>A0ABS7ZSK7_9GAMM</name>
<organism evidence="2 3">
    <name type="scientific">Thalassolituus marinus</name>
    <dbReference type="NCBI Taxonomy" id="671053"/>
    <lineage>
        <taxon>Bacteria</taxon>
        <taxon>Pseudomonadati</taxon>
        <taxon>Pseudomonadota</taxon>
        <taxon>Gammaproteobacteria</taxon>
        <taxon>Oceanospirillales</taxon>
        <taxon>Oceanospirillaceae</taxon>
        <taxon>Thalassolituus</taxon>
    </lineage>
</organism>
<dbReference type="Pfam" id="PF10095">
    <property type="entry name" value="DUF2333"/>
    <property type="match status" value="1"/>
</dbReference>
<keyword evidence="3" id="KW-1185">Reference proteome</keyword>
<dbReference type="RefSeq" id="WP_225675809.1">
    <property type="nucleotide sequence ID" value="NZ_JAEDAH010000088.1"/>
</dbReference>